<feature type="region of interest" description="Disordered" evidence="1">
    <location>
        <begin position="55"/>
        <end position="87"/>
    </location>
</feature>
<organism evidence="2 3">
    <name type="scientific">Eragrostis curvula</name>
    <name type="common">weeping love grass</name>
    <dbReference type="NCBI Taxonomy" id="38414"/>
    <lineage>
        <taxon>Eukaryota</taxon>
        <taxon>Viridiplantae</taxon>
        <taxon>Streptophyta</taxon>
        <taxon>Embryophyta</taxon>
        <taxon>Tracheophyta</taxon>
        <taxon>Spermatophyta</taxon>
        <taxon>Magnoliopsida</taxon>
        <taxon>Liliopsida</taxon>
        <taxon>Poales</taxon>
        <taxon>Poaceae</taxon>
        <taxon>PACMAD clade</taxon>
        <taxon>Chloridoideae</taxon>
        <taxon>Eragrostideae</taxon>
        <taxon>Eragrostidinae</taxon>
        <taxon>Eragrostis</taxon>
    </lineage>
</organism>
<proteinExistence type="predicted"/>
<sequence length="114" mass="12065">GSILRNLTLAREATAAAGRGSARDAAAAADLRGRLYAAAAAAAALRGLLYSRRGDAGPARARTRRSPARSYSSGFTSVHGERPSSEYAKIRKESLESGNPVWKNLRVKFMTAVC</sequence>
<dbReference type="Proteomes" id="UP000324897">
    <property type="component" value="Chromosome 7"/>
</dbReference>
<feature type="non-terminal residue" evidence="2">
    <location>
        <position position="1"/>
    </location>
</feature>
<evidence type="ECO:0000313" key="2">
    <source>
        <dbReference type="EMBL" id="TVU19122.1"/>
    </source>
</evidence>
<dbReference type="EMBL" id="RWGY01000029">
    <property type="protein sequence ID" value="TVU19122.1"/>
    <property type="molecule type" value="Genomic_DNA"/>
</dbReference>
<dbReference type="Gramene" id="TVU19122">
    <property type="protein sequence ID" value="TVU19122"/>
    <property type="gene ID" value="EJB05_35256"/>
</dbReference>
<name>A0A5J9U5W7_9POAL</name>
<accession>A0A5J9U5W7</accession>
<gene>
    <name evidence="2" type="ORF">EJB05_35256</name>
</gene>
<protein>
    <submittedName>
        <fullName evidence="2">Uncharacterized protein</fullName>
    </submittedName>
</protein>
<dbReference type="OrthoDB" id="427480at2759"/>
<reference evidence="2 3" key="1">
    <citation type="journal article" date="2019" name="Sci. Rep.">
        <title>A high-quality genome of Eragrostis curvula grass provides insights into Poaceae evolution and supports new strategies to enhance forage quality.</title>
        <authorList>
            <person name="Carballo J."/>
            <person name="Santos B.A.C.M."/>
            <person name="Zappacosta D."/>
            <person name="Garbus I."/>
            <person name="Selva J.P."/>
            <person name="Gallo C.A."/>
            <person name="Diaz A."/>
            <person name="Albertini E."/>
            <person name="Caccamo M."/>
            <person name="Echenique V."/>
        </authorList>
    </citation>
    <scope>NUCLEOTIDE SEQUENCE [LARGE SCALE GENOMIC DNA]</scope>
    <source>
        <strain evidence="3">cv. Victoria</strain>
        <tissue evidence="2">Leaf</tissue>
    </source>
</reference>
<evidence type="ECO:0000313" key="3">
    <source>
        <dbReference type="Proteomes" id="UP000324897"/>
    </source>
</evidence>
<keyword evidence="3" id="KW-1185">Reference proteome</keyword>
<dbReference type="AlphaFoldDB" id="A0A5J9U5W7"/>
<evidence type="ECO:0000256" key="1">
    <source>
        <dbReference type="SAM" id="MobiDB-lite"/>
    </source>
</evidence>
<comment type="caution">
    <text evidence="2">The sequence shown here is derived from an EMBL/GenBank/DDBJ whole genome shotgun (WGS) entry which is preliminary data.</text>
</comment>